<feature type="signal peptide" evidence="1">
    <location>
        <begin position="1"/>
        <end position="22"/>
    </location>
</feature>
<reference evidence="2" key="2">
    <citation type="submission" date="2021-04" db="EMBL/GenBank/DDBJ databases">
        <authorList>
            <person name="Gilroy R."/>
        </authorList>
    </citation>
    <scope>NUCLEOTIDE SEQUENCE</scope>
    <source>
        <strain evidence="2">3436</strain>
    </source>
</reference>
<gene>
    <name evidence="2" type="ORF">H9810_05845</name>
</gene>
<evidence type="ECO:0000313" key="2">
    <source>
        <dbReference type="EMBL" id="HIZ48223.1"/>
    </source>
</evidence>
<keyword evidence="1" id="KW-0732">Signal</keyword>
<organism evidence="2 3">
    <name type="scientific">Candidatus Gemmiger excrementavium</name>
    <dbReference type="NCBI Taxonomy" id="2838608"/>
    <lineage>
        <taxon>Bacteria</taxon>
        <taxon>Bacillati</taxon>
        <taxon>Bacillota</taxon>
        <taxon>Clostridia</taxon>
        <taxon>Eubacteriales</taxon>
        <taxon>Gemmiger</taxon>
    </lineage>
</organism>
<comment type="caution">
    <text evidence="2">The sequence shown here is derived from an EMBL/GenBank/DDBJ whole genome shotgun (WGS) entry which is preliminary data.</text>
</comment>
<dbReference type="PROSITE" id="PS51257">
    <property type="entry name" value="PROKAR_LIPOPROTEIN"/>
    <property type="match status" value="1"/>
</dbReference>
<dbReference type="AlphaFoldDB" id="A0A9D2F226"/>
<sequence length="243" mass="25550">MSKRWIGAVAAAAVLLCGCSGAGQGNGQQELPAFPGTGWEMNAQQVLDACGISRDETLVYSDYDGAPAFSVADREVLGAQAEVVNFSFVDLGTLGGATAEDAGQEVLAQVTVVYPAGTDMAAVADALDDLYPDTALEELTLYPLYNPLNADGLYQKAMTASDQCRLWGSETVGEALGEADAAAFREGWPAWLPGMTAADWDSFADSARLVTVVCEDSGQGPTLQFDGYNLAVWRYLQAQQPGA</sequence>
<protein>
    <submittedName>
        <fullName evidence="2">Uncharacterized protein</fullName>
    </submittedName>
</protein>
<accession>A0A9D2F226</accession>
<evidence type="ECO:0000313" key="3">
    <source>
        <dbReference type="Proteomes" id="UP000824031"/>
    </source>
</evidence>
<name>A0A9D2F226_9FIRM</name>
<evidence type="ECO:0000256" key="1">
    <source>
        <dbReference type="SAM" id="SignalP"/>
    </source>
</evidence>
<feature type="chain" id="PRO_5038998951" evidence="1">
    <location>
        <begin position="23"/>
        <end position="243"/>
    </location>
</feature>
<dbReference type="Proteomes" id="UP000824031">
    <property type="component" value="Unassembled WGS sequence"/>
</dbReference>
<proteinExistence type="predicted"/>
<dbReference type="EMBL" id="DXBO01000086">
    <property type="protein sequence ID" value="HIZ48223.1"/>
    <property type="molecule type" value="Genomic_DNA"/>
</dbReference>
<reference evidence="2" key="1">
    <citation type="journal article" date="2021" name="PeerJ">
        <title>Extensive microbial diversity within the chicken gut microbiome revealed by metagenomics and culture.</title>
        <authorList>
            <person name="Gilroy R."/>
            <person name="Ravi A."/>
            <person name="Getino M."/>
            <person name="Pursley I."/>
            <person name="Horton D.L."/>
            <person name="Alikhan N.F."/>
            <person name="Baker D."/>
            <person name="Gharbi K."/>
            <person name="Hall N."/>
            <person name="Watson M."/>
            <person name="Adriaenssens E.M."/>
            <person name="Foster-Nyarko E."/>
            <person name="Jarju S."/>
            <person name="Secka A."/>
            <person name="Antonio M."/>
            <person name="Oren A."/>
            <person name="Chaudhuri R.R."/>
            <person name="La Ragione R."/>
            <person name="Hildebrand F."/>
            <person name="Pallen M.J."/>
        </authorList>
    </citation>
    <scope>NUCLEOTIDE SEQUENCE</scope>
    <source>
        <strain evidence="2">3436</strain>
    </source>
</reference>